<dbReference type="InterPro" id="IPR029063">
    <property type="entry name" value="SAM-dependent_MTases_sf"/>
</dbReference>
<dbReference type="InterPro" id="IPR052939">
    <property type="entry name" value="23S_rRNA_MeTrnsfrase_RlmA"/>
</dbReference>
<keyword evidence="6" id="KW-1185">Reference proteome</keyword>
<dbReference type="Pfam" id="PF13649">
    <property type="entry name" value="Methyltransf_25"/>
    <property type="match status" value="1"/>
</dbReference>
<dbReference type="PANTHER" id="PTHR43460">
    <property type="entry name" value="METHYLTRANSFERASE"/>
    <property type="match status" value="1"/>
</dbReference>
<gene>
    <name evidence="5" type="ORF">SAMN04487969_11573</name>
</gene>
<keyword evidence="5" id="KW-0808">Transferase</keyword>
<organism evidence="5 6">
    <name type="scientific">Paenibacillus algorifonticola</name>
    <dbReference type="NCBI Taxonomy" id="684063"/>
    <lineage>
        <taxon>Bacteria</taxon>
        <taxon>Bacillati</taxon>
        <taxon>Bacillota</taxon>
        <taxon>Bacilli</taxon>
        <taxon>Bacillales</taxon>
        <taxon>Paenibacillaceae</taxon>
        <taxon>Paenibacillus</taxon>
    </lineage>
</organism>
<dbReference type="PIRSF" id="PIRSF018249">
    <property type="entry name" value="MyrA_prd"/>
    <property type="match status" value="1"/>
</dbReference>
<keyword evidence="1" id="KW-0862">Zinc</keyword>
<dbReference type="SUPFAM" id="SSF53335">
    <property type="entry name" value="S-adenosyl-L-methionine-dependent methyltransferases"/>
    <property type="match status" value="1"/>
</dbReference>
<evidence type="ECO:0000259" key="3">
    <source>
        <dbReference type="Pfam" id="PF13649"/>
    </source>
</evidence>
<accession>A0A1I2GBB1</accession>
<feature type="binding site" evidence="2">
    <location>
        <begin position="113"/>
        <end position="114"/>
    </location>
    <ligand>
        <name>S-adenosyl-L-methionine</name>
        <dbReference type="ChEBI" id="CHEBI:59789"/>
    </ligand>
</feature>
<dbReference type="PANTHER" id="PTHR43460:SF1">
    <property type="entry name" value="METHYLTRANSFERASE TYPE 11 DOMAIN-CONTAINING PROTEIN"/>
    <property type="match status" value="1"/>
</dbReference>
<dbReference type="GO" id="GO:0046872">
    <property type="term" value="F:metal ion binding"/>
    <property type="evidence" value="ECO:0007669"/>
    <property type="project" value="UniProtKB-KW"/>
</dbReference>
<feature type="binding site" evidence="1">
    <location>
        <position position="44"/>
    </location>
    <ligand>
        <name>Zn(2+)</name>
        <dbReference type="ChEBI" id="CHEBI:29105"/>
    </ligand>
</feature>
<evidence type="ECO:0000313" key="5">
    <source>
        <dbReference type="EMBL" id="SFF14463.1"/>
    </source>
</evidence>
<name>A0A1I2GBB1_9BACL</name>
<dbReference type="InterPro" id="IPR048647">
    <property type="entry name" value="RlmA_N"/>
</dbReference>
<proteinExistence type="predicted"/>
<evidence type="ECO:0000256" key="1">
    <source>
        <dbReference type="PIRSR" id="PIRSR018249-1"/>
    </source>
</evidence>
<feature type="binding site" evidence="2">
    <location>
        <position position="205"/>
    </location>
    <ligand>
        <name>S-adenosyl-L-methionine</name>
        <dbReference type="ChEBI" id="CHEBI:59789"/>
    </ligand>
</feature>
<dbReference type="Pfam" id="PF21302">
    <property type="entry name" value="Zn_ribbon_RlmA"/>
    <property type="match status" value="1"/>
</dbReference>
<dbReference type="GO" id="GO:0008168">
    <property type="term" value="F:methyltransferase activity"/>
    <property type="evidence" value="ECO:0007669"/>
    <property type="project" value="UniProtKB-KW"/>
</dbReference>
<dbReference type="AlphaFoldDB" id="A0A1I2GBB1"/>
<evidence type="ECO:0000259" key="4">
    <source>
        <dbReference type="Pfam" id="PF21302"/>
    </source>
</evidence>
<dbReference type="Gene3D" id="3.40.50.150">
    <property type="entry name" value="Vaccinia Virus protein VP39"/>
    <property type="match status" value="1"/>
</dbReference>
<dbReference type="GO" id="GO:0032259">
    <property type="term" value="P:methylation"/>
    <property type="evidence" value="ECO:0007669"/>
    <property type="project" value="UniProtKB-KW"/>
</dbReference>
<dbReference type="EMBL" id="FONN01000015">
    <property type="protein sequence ID" value="SFF14463.1"/>
    <property type="molecule type" value="Genomic_DNA"/>
</dbReference>
<evidence type="ECO:0000313" key="6">
    <source>
        <dbReference type="Proteomes" id="UP000183410"/>
    </source>
</evidence>
<feature type="domain" description="23S rRNA (guanine(745)-N(1))-methyltransferase N-terminal" evidence="4">
    <location>
        <begin position="22"/>
        <end position="57"/>
    </location>
</feature>
<evidence type="ECO:0000256" key="2">
    <source>
        <dbReference type="PIRSR" id="PIRSR018249-2"/>
    </source>
</evidence>
<protein>
    <submittedName>
        <fullName evidence="5">23S rRNA (Guanine745-N1)-methyltransferase</fullName>
    </submittedName>
</protein>
<dbReference type="CDD" id="cd02440">
    <property type="entry name" value="AdoMet_MTases"/>
    <property type="match status" value="1"/>
</dbReference>
<keyword evidence="1" id="KW-0479">Metal-binding</keyword>
<keyword evidence="5" id="KW-0489">Methyltransferase</keyword>
<feature type="binding site" evidence="2">
    <location>
        <position position="82"/>
    </location>
    <ligand>
        <name>S-adenosyl-L-methionine</name>
        <dbReference type="ChEBI" id="CHEBI:59789"/>
    </ligand>
</feature>
<reference evidence="6" key="1">
    <citation type="submission" date="2016-10" db="EMBL/GenBank/DDBJ databases">
        <authorList>
            <person name="Varghese N."/>
            <person name="Submissions S."/>
        </authorList>
    </citation>
    <scope>NUCLEOTIDE SEQUENCE [LARGE SCALE GENOMIC DNA]</scope>
    <source>
        <strain evidence="6">CGMCC 1.10223</strain>
    </source>
</reference>
<dbReference type="Proteomes" id="UP000183410">
    <property type="component" value="Unassembled WGS sequence"/>
</dbReference>
<feature type="binding site" evidence="1">
    <location>
        <position position="26"/>
    </location>
    <ligand>
        <name>Zn(2+)</name>
        <dbReference type="ChEBI" id="CHEBI:29105"/>
    </ligand>
</feature>
<feature type="domain" description="Methyltransferase" evidence="3">
    <location>
        <begin position="107"/>
        <end position="190"/>
    </location>
</feature>
<feature type="binding site" evidence="1">
    <location>
        <position position="23"/>
    </location>
    <ligand>
        <name>Zn(2+)</name>
        <dbReference type="ChEBI" id="CHEBI:29105"/>
    </ligand>
</feature>
<feature type="binding site" evidence="1">
    <location>
        <position position="40"/>
    </location>
    <ligand>
        <name>Zn(2+)</name>
        <dbReference type="ChEBI" id="CHEBI:29105"/>
    </ligand>
</feature>
<dbReference type="InterPro" id="IPR041698">
    <property type="entry name" value="Methyltransf_25"/>
</dbReference>
<sequence>MRKNRKKTAVALTSPAYSHLLRCPICASSMQLRDGRSLVCSSKHSFDLSKHGYVHFLSRPMRTKYEKPLFEARKKVMDSGFFAPVLSHIAERITASWQARAMPLRLLDAGCGEGSHLSVLQQQLSRVSDAAVLASGLDISKDAIALAAKNNGEAFWCVADLAHSPFADRSFDFIVNILSPSNYAEFQRLLAGTGNVIKVFPGPDYLKELRSLLYSSTDSSHSMSLERNVYDNLATIARFSEYFEVLGSQRLHYSFLLQQPLIEPFIAMTPLSWGMKESLVQQIKQRHTLEVTVDLTVIIGGRKAAVY</sequence>
<dbReference type="InterPro" id="IPR016718">
    <property type="entry name" value="rRNA_m1G-MeTrfase_A_prd"/>
</dbReference>
<keyword evidence="2" id="KW-0949">S-adenosyl-L-methionine</keyword>
<dbReference type="RefSeq" id="WP_046231266.1">
    <property type="nucleotide sequence ID" value="NZ_FONN01000015.1"/>
</dbReference>